<evidence type="ECO:0000313" key="1">
    <source>
        <dbReference type="EMBL" id="JAS73385.1"/>
    </source>
</evidence>
<accession>A0A1B6HFH5</accession>
<dbReference type="EMBL" id="GECU01012032">
    <property type="protein sequence ID" value="JAS95674.1"/>
    <property type="molecule type" value="Transcribed_RNA"/>
</dbReference>
<dbReference type="EMBL" id="GECU01034321">
    <property type="protein sequence ID" value="JAS73385.1"/>
    <property type="molecule type" value="Transcribed_RNA"/>
</dbReference>
<name>A0A1B6HFH5_9HEMI</name>
<sequence>MAGKKTRAGRLSSDPHPNVSRIFLTQLLGQKSVSEAPTSATAGDTFWCARLAEKRHSWSADPGVSGGLYGRVRGNVEHDQGIILHNLPEGGREALEILG</sequence>
<evidence type="ECO:0000313" key="2">
    <source>
        <dbReference type="EMBL" id="JAS95674.1"/>
    </source>
</evidence>
<dbReference type="AlphaFoldDB" id="A0A1B6HFH5"/>
<reference evidence="1" key="1">
    <citation type="submission" date="2015-11" db="EMBL/GenBank/DDBJ databases">
        <title>De novo transcriptome assembly of four potential Pierce s Disease insect vectors from Arizona vineyards.</title>
        <authorList>
            <person name="Tassone E.E."/>
        </authorList>
    </citation>
    <scope>NUCLEOTIDE SEQUENCE</scope>
</reference>
<proteinExistence type="predicted"/>
<protein>
    <submittedName>
        <fullName evidence="1">Uncharacterized protein</fullName>
    </submittedName>
</protein>
<organism evidence="1">
    <name type="scientific">Homalodisca liturata</name>
    <dbReference type="NCBI Taxonomy" id="320908"/>
    <lineage>
        <taxon>Eukaryota</taxon>
        <taxon>Metazoa</taxon>
        <taxon>Ecdysozoa</taxon>
        <taxon>Arthropoda</taxon>
        <taxon>Hexapoda</taxon>
        <taxon>Insecta</taxon>
        <taxon>Pterygota</taxon>
        <taxon>Neoptera</taxon>
        <taxon>Paraneoptera</taxon>
        <taxon>Hemiptera</taxon>
        <taxon>Auchenorrhyncha</taxon>
        <taxon>Membracoidea</taxon>
        <taxon>Cicadellidae</taxon>
        <taxon>Cicadellinae</taxon>
        <taxon>Proconiini</taxon>
        <taxon>Homalodisca</taxon>
    </lineage>
</organism>
<gene>
    <name evidence="2" type="ORF">g.30336</name>
    <name evidence="1" type="ORF">g.30339</name>
</gene>